<organism evidence="1 2">
    <name type="scientific">Flavobacterium faecale</name>
    <dbReference type="NCBI Taxonomy" id="1355330"/>
    <lineage>
        <taxon>Bacteria</taxon>
        <taxon>Pseudomonadati</taxon>
        <taxon>Bacteroidota</taxon>
        <taxon>Flavobacteriia</taxon>
        <taxon>Flavobacteriales</taxon>
        <taxon>Flavobacteriaceae</taxon>
        <taxon>Flavobacterium</taxon>
    </lineage>
</organism>
<protein>
    <recommendedName>
        <fullName evidence="3">DUF2158 domain-containing protein</fullName>
    </recommendedName>
</protein>
<evidence type="ECO:0008006" key="3">
    <source>
        <dbReference type="Google" id="ProtNLM"/>
    </source>
</evidence>
<evidence type="ECO:0000313" key="2">
    <source>
        <dbReference type="Proteomes" id="UP000244527"/>
    </source>
</evidence>
<evidence type="ECO:0000313" key="1">
    <source>
        <dbReference type="EMBL" id="AWG22608.1"/>
    </source>
</evidence>
<sequence length="61" mass="6732">MVKLGQNVQVEEGEQIMKVIDIEPGAGENVITQWQDELGNTLIGEFIESDLIIIESSQTSN</sequence>
<dbReference type="Proteomes" id="UP000244527">
    <property type="component" value="Chromosome"/>
</dbReference>
<dbReference type="AlphaFoldDB" id="A0A2S1LFX7"/>
<dbReference type="OrthoDB" id="1366851at2"/>
<accession>A0A2S1LFX7</accession>
<dbReference type="EMBL" id="CP020918">
    <property type="protein sequence ID" value="AWG22608.1"/>
    <property type="molecule type" value="Genomic_DNA"/>
</dbReference>
<keyword evidence="2" id="KW-1185">Reference proteome</keyword>
<dbReference type="KEGG" id="ffa:FFWV33_14270"/>
<dbReference type="RefSeq" id="WP_108741527.1">
    <property type="nucleotide sequence ID" value="NZ_CP020918.1"/>
</dbReference>
<reference evidence="1 2" key="1">
    <citation type="submission" date="2017-04" db="EMBL/GenBank/DDBJ databases">
        <title>Compelte genome sequence of WV33.</title>
        <authorList>
            <person name="Lee P.C."/>
        </authorList>
    </citation>
    <scope>NUCLEOTIDE SEQUENCE [LARGE SCALE GENOMIC DNA]</scope>
    <source>
        <strain evidence="1 2">WV33</strain>
    </source>
</reference>
<gene>
    <name evidence="1" type="ORF">FFWV33_14270</name>
</gene>
<name>A0A2S1LFX7_9FLAO</name>
<proteinExistence type="predicted"/>